<dbReference type="Proteomes" id="UP001558613">
    <property type="component" value="Unassembled WGS sequence"/>
</dbReference>
<proteinExistence type="predicted"/>
<gene>
    <name evidence="2" type="ORF">QQF64_028978</name>
</gene>
<feature type="region of interest" description="Disordered" evidence="1">
    <location>
        <begin position="66"/>
        <end position="97"/>
    </location>
</feature>
<reference evidence="2 3" key="1">
    <citation type="submission" date="2023-09" db="EMBL/GenBank/DDBJ databases">
        <authorList>
            <person name="Wang M."/>
        </authorList>
    </citation>
    <scope>NUCLEOTIDE SEQUENCE [LARGE SCALE GENOMIC DNA]</scope>
    <source>
        <strain evidence="2">GT-2023</strain>
        <tissue evidence="2">Liver</tissue>
    </source>
</reference>
<feature type="compositionally biased region" description="Basic and acidic residues" evidence="1">
    <location>
        <begin position="77"/>
        <end position="97"/>
    </location>
</feature>
<comment type="caution">
    <text evidence="2">The sequence shown here is derived from an EMBL/GenBank/DDBJ whole genome shotgun (WGS) entry which is preliminary data.</text>
</comment>
<accession>A0ABR3N837</accession>
<keyword evidence="3" id="KW-1185">Reference proteome</keyword>
<feature type="compositionally biased region" description="Pro residues" evidence="1">
    <location>
        <begin position="66"/>
        <end position="76"/>
    </location>
</feature>
<protein>
    <recommendedName>
        <fullName evidence="4">Secreted protein</fullName>
    </recommendedName>
</protein>
<evidence type="ECO:0000313" key="2">
    <source>
        <dbReference type="EMBL" id="KAL1273116.1"/>
    </source>
</evidence>
<evidence type="ECO:0000313" key="3">
    <source>
        <dbReference type="Proteomes" id="UP001558613"/>
    </source>
</evidence>
<evidence type="ECO:0008006" key="4">
    <source>
        <dbReference type="Google" id="ProtNLM"/>
    </source>
</evidence>
<dbReference type="EMBL" id="JAYMGO010000006">
    <property type="protein sequence ID" value="KAL1273116.1"/>
    <property type="molecule type" value="Genomic_DNA"/>
</dbReference>
<sequence length="97" mass="11131">MWSGNRLLYALPLTLLLPRQPLRLELISPSGNFPQPLSAGEPLRSHLPANPTVRLLSFRPFHYAFSPPPFLSPPPYIKERTRQTDRQKETRTSDRLA</sequence>
<evidence type="ECO:0000256" key="1">
    <source>
        <dbReference type="SAM" id="MobiDB-lite"/>
    </source>
</evidence>
<name>A0ABR3N837_9TELE</name>
<organism evidence="2 3">
    <name type="scientific">Cirrhinus molitorella</name>
    <name type="common">mud carp</name>
    <dbReference type="NCBI Taxonomy" id="172907"/>
    <lineage>
        <taxon>Eukaryota</taxon>
        <taxon>Metazoa</taxon>
        <taxon>Chordata</taxon>
        <taxon>Craniata</taxon>
        <taxon>Vertebrata</taxon>
        <taxon>Euteleostomi</taxon>
        <taxon>Actinopterygii</taxon>
        <taxon>Neopterygii</taxon>
        <taxon>Teleostei</taxon>
        <taxon>Ostariophysi</taxon>
        <taxon>Cypriniformes</taxon>
        <taxon>Cyprinidae</taxon>
        <taxon>Labeoninae</taxon>
        <taxon>Labeonini</taxon>
        <taxon>Cirrhinus</taxon>
    </lineage>
</organism>